<dbReference type="Pfam" id="PF02646">
    <property type="entry name" value="RmuC"/>
    <property type="match status" value="1"/>
</dbReference>
<dbReference type="RefSeq" id="WP_205499368.1">
    <property type="nucleotide sequence ID" value="NZ_CP148066.1"/>
</dbReference>
<keyword evidence="4" id="KW-0233">DNA recombination</keyword>
<proteinExistence type="inferred from homology"/>
<sequence>MIAITIITLVLVVILIAICIFIIWKLFKSKKDNSLQTEITNLVDSFNKMQILSESESKRFDEWKNNIETKFNNFEFRINEVLNNKNKENSELINNKISEMNTKQNEYSTAFLHNQNNFKTELKNSIDIFKTDIKKQLVEDLNLNKNELTNYLNLLNRSISEFKQDTLQKQAKLKEEILGSLSKILENINQKLLVSTEKVENVTKEKLDHIKEAVSEQLTIINGEFKKRFDDELSKKLTQHFESVTKSMNDLSSGLTKFETIQNSVQELNHIFSNNKKIGNVGEVLLQSILDEVVTNKLYVSQHAYSDRKAPVDFAVKVFDKDGKELFLSIDSKFNSIAYNDYTKEEDSIKKEALRRGLVKAVKDQGKSIASKYIISGKTLDFAVMWIPSESIYAFIANEEGLIETLWRESRVIPAGPSVIVPLLNSIKVVNGHLLLVHHTEKIINAFFEINKTYEKLFNESNKARTSIKTTADKIDKVVKSVQAVSDKLKEIKNIPAISEKLEFKNEPSEDEEEQEE</sequence>
<reference evidence="6" key="1">
    <citation type="submission" date="2024-03" db="EMBL/GenBank/DDBJ databases">
        <title>Complete genome sequence of Mycoplasma gypis type strain B1/T1.</title>
        <authorList>
            <person name="Spergser J."/>
        </authorList>
    </citation>
    <scope>NUCLEOTIDE SEQUENCE [LARGE SCALE GENOMIC DNA]</scope>
    <source>
        <strain evidence="6">B1/T1</strain>
    </source>
</reference>
<evidence type="ECO:0000256" key="5">
    <source>
        <dbReference type="SAM" id="Phobius"/>
    </source>
</evidence>
<dbReference type="PANTHER" id="PTHR30563">
    <property type="entry name" value="DNA RECOMBINATION PROTEIN RMUC"/>
    <property type="match status" value="1"/>
</dbReference>
<gene>
    <name evidence="6" type="ORF">WG616_03250</name>
</gene>
<comment type="function">
    <text evidence="1">Involved in DNA recombination.</text>
</comment>
<keyword evidence="5" id="KW-0812">Transmembrane</keyword>
<evidence type="ECO:0000256" key="2">
    <source>
        <dbReference type="ARBA" id="ARBA00009840"/>
    </source>
</evidence>
<name>A0ABZ2RVM0_9BACT</name>
<dbReference type="PANTHER" id="PTHR30563:SF0">
    <property type="entry name" value="DNA RECOMBINATION PROTEIN RMUC"/>
    <property type="match status" value="1"/>
</dbReference>
<comment type="similarity">
    <text evidence="2">Belongs to the RmuC family.</text>
</comment>
<dbReference type="Proteomes" id="UP001460679">
    <property type="component" value="Chromosome"/>
</dbReference>
<evidence type="ECO:0000256" key="4">
    <source>
        <dbReference type="ARBA" id="ARBA00023172"/>
    </source>
</evidence>
<organism evidence="6 7">
    <name type="scientific">[Mycoplasma] gypis</name>
    <dbReference type="NCBI Taxonomy" id="92404"/>
    <lineage>
        <taxon>Bacteria</taxon>
        <taxon>Bacillati</taxon>
        <taxon>Mycoplasmatota</taxon>
        <taxon>Mycoplasmoidales</taxon>
        <taxon>Metamycoplasmataceae</taxon>
        <taxon>Metamycoplasma</taxon>
    </lineage>
</organism>
<keyword evidence="7" id="KW-1185">Reference proteome</keyword>
<evidence type="ECO:0000256" key="3">
    <source>
        <dbReference type="ARBA" id="ARBA00023054"/>
    </source>
</evidence>
<dbReference type="InterPro" id="IPR003798">
    <property type="entry name" value="DNA_recombination_RmuC"/>
</dbReference>
<accession>A0ABZ2RVM0</accession>
<dbReference type="EMBL" id="CP148066">
    <property type="protein sequence ID" value="WXL28354.1"/>
    <property type="molecule type" value="Genomic_DNA"/>
</dbReference>
<keyword evidence="3" id="KW-0175">Coiled coil</keyword>
<keyword evidence="5" id="KW-1133">Transmembrane helix</keyword>
<keyword evidence="5" id="KW-0472">Membrane</keyword>
<protein>
    <submittedName>
        <fullName evidence="6">DNA recombination protein RmuC</fullName>
    </submittedName>
</protein>
<dbReference type="Gene3D" id="1.20.120.20">
    <property type="entry name" value="Apolipoprotein"/>
    <property type="match status" value="1"/>
</dbReference>
<evidence type="ECO:0000313" key="6">
    <source>
        <dbReference type="EMBL" id="WXL28354.1"/>
    </source>
</evidence>
<evidence type="ECO:0000256" key="1">
    <source>
        <dbReference type="ARBA" id="ARBA00003416"/>
    </source>
</evidence>
<evidence type="ECO:0000313" key="7">
    <source>
        <dbReference type="Proteomes" id="UP001460679"/>
    </source>
</evidence>
<feature type="transmembrane region" description="Helical" evidence="5">
    <location>
        <begin position="6"/>
        <end position="27"/>
    </location>
</feature>